<evidence type="ECO:0000313" key="3">
    <source>
        <dbReference type="Proteomes" id="UP000663829"/>
    </source>
</evidence>
<dbReference type="Proteomes" id="UP000681722">
    <property type="component" value="Unassembled WGS sequence"/>
</dbReference>
<dbReference type="EMBL" id="CAJNOQ010006980">
    <property type="protein sequence ID" value="CAF1153911.1"/>
    <property type="molecule type" value="Genomic_DNA"/>
</dbReference>
<evidence type="ECO:0000313" key="1">
    <source>
        <dbReference type="EMBL" id="CAF1153911.1"/>
    </source>
</evidence>
<dbReference type="EMBL" id="CAJOBC010006980">
    <property type="protein sequence ID" value="CAF3917358.1"/>
    <property type="molecule type" value="Genomic_DNA"/>
</dbReference>
<dbReference type="Proteomes" id="UP000663829">
    <property type="component" value="Unassembled WGS sequence"/>
</dbReference>
<comment type="caution">
    <text evidence="1">The sequence shown here is derived from an EMBL/GenBank/DDBJ whole genome shotgun (WGS) entry which is preliminary data.</text>
</comment>
<sequence length="155" mass="17831">MASTRKECDKKTVPCKENIIRDISLNIIPIPYMPLNTPPVLTHVEDVRNETQHMSKEFIRESAFAADVEIDLIKAILDFDPLSLRQHSPIQTIAQTLRLIGDELDQDLRLKRYGYQIPELYRTGNYLIKIVSDNDKSKAKSAPMDVNSVYFIIKQ</sequence>
<organism evidence="1 3">
    <name type="scientific">Didymodactylos carnosus</name>
    <dbReference type="NCBI Taxonomy" id="1234261"/>
    <lineage>
        <taxon>Eukaryota</taxon>
        <taxon>Metazoa</taxon>
        <taxon>Spiralia</taxon>
        <taxon>Gnathifera</taxon>
        <taxon>Rotifera</taxon>
        <taxon>Eurotatoria</taxon>
        <taxon>Bdelloidea</taxon>
        <taxon>Philodinida</taxon>
        <taxon>Philodinidae</taxon>
        <taxon>Didymodactylos</taxon>
    </lineage>
</organism>
<dbReference type="AlphaFoldDB" id="A0A814T5Z6"/>
<keyword evidence="3" id="KW-1185">Reference proteome</keyword>
<reference evidence="1" key="1">
    <citation type="submission" date="2021-02" db="EMBL/GenBank/DDBJ databases">
        <authorList>
            <person name="Nowell W R."/>
        </authorList>
    </citation>
    <scope>NUCLEOTIDE SEQUENCE</scope>
</reference>
<name>A0A814T5Z6_9BILA</name>
<accession>A0A814T5Z6</accession>
<evidence type="ECO:0000313" key="2">
    <source>
        <dbReference type="EMBL" id="CAF3917358.1"/>
    </source>
</evidence>
<proteinExistence type="predicted"/>
<protein>
    <submittedName>
        <fullName evidence="1">Uncharacterized protein</fullName>
    </submittedName>
</protein>
<gene>
    <name evidence="1" type="ORF">GPM918_LOCUS21326</name>
    <name evidence="2" type="ORF">SRO942_LOCUS21323</name>
</gene>